<gene>
    <name evidence="2" type="ORF">A2819_01385</name>
</gene>
<organism evidence="2 3">
    <name type="scientific">Candidatus Azambacteria bacterium RIFCSPHIGHO2_01_FULL_40_24</name>
    <dbReference type="NCBI Taxonomy" id="1797301"/>
    <lineage>
        <taxon>Bacteria</taxon>
        <taxon>Candidatus Azamiibacteriota</taxon>
    </lineage>
</organism>
<keyword evidence="1" id="KW-1133">Transmembrane helix</keyword>
<evidence type="ECO:0000313" key="2">
    <source>
        <dbReference type="EMBL" id="OGD25566.1"/>
    </source>
</evidence>
<comment type="caution">
    <text evidence="2">The sequence shown here is derived from an EMBL/GenBank/DDBJ whole genome shotgun (WGS) entry which is preliminary data.</text>
</comment>
<keyword evidence="1" id="KW-0812">Transmembrane</keyword>
<keyword evidence="1" id="KW-0472">Membrane</keyword>
<proteinExistence type="predicted"/>
<feature type="transmembrane region" description="Helical" evidence="1">
    <location>
        <begin position="63"/>
        <end position="87"/>
    </location>
</feature>
<evidence type="ECO:0008006" key="4">
    <source>
        <dbReference type="Google" id="ProtNLM"/>
    </source>
</evidence>
<name>A0A1F5B4N3_9BACT</name>
<feature type="transmembrane region" description="Helical" evidence="1">
    <location>
        <begin position="6"/>
        <end position="27"/>
    </location>
</feature>
<sequence length="135" mass="15077">MKSVFITLLIISFLGVAVFGFVSMVFGDTHNGGCIASSRLGAFCPLNSAFNFVVFHIDAFKYFSTAVLIFSLTSLFVALSFIVFSVLPRPLNNEEDEDFVFKVQREKSQILLKNKKIIRWLLLRINSPAFITAAA</sequence>
<dbReference type="AlphaFoldDB" id="A0A1F5B4N3"/>
<evidence type="ECO:0000256" key="1">
    <source>
        <dbReference type="SAM" id="Phobius"/>
    </source>
</evidence>
<protein>
    <recommendedName>
        <fullName evidence="4">Transmembrane protein</fullName>
    </recommendedName>
</protein>
<dbReference type="EMBL" id="MEYK01000009">
    <property type="protein sequence ID" value="OGD25566.1"/>
    <property type="molecule type" value="Genomic_DNA"/>
</dbReference>
<dbReference type="Proteomes" id="UP000176431">
    <property type="component" value="Unassembled WGS sequence"/>
</dbReference>
<reference evidence="2 3" key="1">
    <citation type="journal article" date="2016" name="Nat. Commun.">
        <title>Thousands of microbial genomes shed light on interconnected biogeochemical processes in an aquifer system.</title>
        <authorList>
            <person name="Anantharaman K."/>
            <person name="Brown C.T."/>
            <person name="Hug L.A."/>
            <person name="Sharon I."/>
            <person name="Castelle C.J."/>
            <person name="Probst A.J."/>
            <person name="Thomas B.C."/>
            <person name="Singh A."/>
            <person name="Wilkins M.J."/>
            <person name="Karaoz U."/>
            <person name="Brodie E.L."/>
            <person name="Williams K.H."/>
            <person name="Hubbard S.S."/>
            <person name="Banfield J.F."/>
        </authorList>
    </citation>
    <scope>NUCLEOTIDE SEQUENCE [LARGE SCALE GENOMIC DNA]</scope>
</reference>
<accession>A0A1F5B4N3</accession>
<evidence type="ECO:0000313" key="3">
    <source>
        <dbReference type="Proteomes" id="UP000176431"/>
    </source>
</evidence>